<feature type="domain" description="Arrestin-like N-terminal" evidence="2">
    <location>
        <begin position="31"/>
        <end position="131"/>
    </location>
</feature>
<keyword evidence="5" id="KW-1185">Reference proteome</keyword>
<dbReference type="InterPro" id="IPR039634">
    <property type="entry name" value="Bul1-like"/>
</dbReference>
<dbReference type="Proteomes" id="UP001303373">
    <property type="component" value="Chromosome 14"/>
</dbReference>
<dbReference type="InterPro" id="IPR014752">
    <property type="entry name" value="Arrestin-like_C"/>
</dbReference>
<evidence type="ECO:0008006" key="6">
    <source>
        <dbReference type="Google" id="ProtNLM"/>
    </source>
</evidence>
<evidence type="ECO:0000256" key="1">
    <source>
        <dbReference type="SAM" id="MobiDB-lite"/>
    </source>
</evidence>
<dbReference type="PANTHER" id="PTHR31904">
    <property type="entry name" value="BYPASS OF STOP CODON PROTEIN 5-RELATED"/>
    <property type="match status" value="1"/>
</dbReference>
<reference evidence="4 5" key="1">
    <citation type="submission" date="2023-11" db="EMBL/GenBank/DDBJ databases">
        <title>An acidophilic fungus is an integral part of prey digestion in a carnivorous sundew plant.</title>
        <authorList>
            <person name="Tsai I.J."/>
        </authorList>
    </citation>
    <scope>NUCLEOTIDE SEQUENCE [LARGE SCALE GENOMIC DNA]</scope>
    <source>
        <strain evidence="4">169a</strain>
    </source>
</reference>
<dbReference type="AlphaFoldDB" id="A0AAQ3ME68"/>
<feature type="region of interest" description="Disordered" evidence="1">
    <location>
        <begin position="491"/>
        <end position="534"/>
    </location>
</feature>
<evidence type="ECO:0000259" key="2">
    <source>
        <dbReference type="Pfam" id="PF00339"/>
    </source>
</evidence>
<organism evidence="4 5">
    <name type="scientific">Acrodontium crateriforme</name>
    <dbReference type="NCBI Taxonomy" id="150365"/>
    <lineage>
        <taxon>Eukaryota</taxon>
        <taxon>Fungi</taxon>
        <taxon>Dikarya</taxon>
        <taxon>Ascomycota</taxon>
        <taxon>Pezizomycotina</taxon>
        <taxon>Dothideomycetes</taxon>
        <taxon>Dothideomycetidae</taxon>
        <taxon>Mycosphaerellales</taxon>
        <taxon>Teratosphaeriaceae</taxon>
        <taxon>Acrodontium</taxon>
    </lineage>
</organism>
<feature type="domain" description="Bul1 C-terminal" evidence="3">
    <location>
        <begin position="390"/>
        <end position="438"/>
    </location>
</feature>
<dbReference type="EMBL" id="CP138593">
    <property type="protein sequence ID" value="WPH04952.1"/>
    <property type="molecule type" value="Genomic_DNA"/>
</dbReference>
<feature type="compositionally biased region" description="Low complexity" evidence="1">
    <location>
        <begin position="494"/>
        <end position="522"/>
    </location>
</feature>
<accession>A0AAQ3ME68</accession>
<sequence length="534" mass="58808">MYRDSFSSTEDPENMPSKLRNLVGSHKLDIKIHLNSKKQTYTTLDKIDGHVTLTPAVDTSYDSVDIEFVGTSRTFVERLTTAAAVSGRAEAFHQFLKLTQPNLHRYGPEDGILKAGQNYQFPFVFVVPQQLLLRICQHRVHSPLIRDAHLQLPPSFGDRDNSGRPEGLDDISPEMTSIRYGVFAKVSKVKMSSSDEPSIVSLGSKARKVRIIPATEELPPLDVKEEDGEYLLRKEKAVRKGMLKGKLGTLVMEAAQPSSIRLKHHNNPDFRASTMATIMLRFDPNDETCAPPKLGSLANKIRVHTFFGSSARQNFPSKNGALLDLSQGMHCETIALSSRCMANVEWQKCDPSKPETLQRRDSACSLTPATIPAPTATYKDGIYYTARLLVPINLPENKAFVPTFHSCLISRIYTLKLDLSLPAGMGGNMDLKVPVQVSSQGNDGDASPGRRESISSDLEQDIGSGDSHDSSQFFEPRMLRVPSATFIGRSNIGSSLPSTPLDSPPIGDDLPPGYTPYAAPGPDNRGRRTSYGFY</sequence>
<protein>
    <recommendedName>
        <fullName evidence="6">Arrestin-like N-terminal domain-containing protein</fullName>
    </recommendedName>
</protein>
<gene>
    <name evidence="4" type="ORF">R9X50_00784900</name>
</gene>
<feature type="region of interest" description="Disordered" evidence="1">
    <location>
        <begin position="435"/>
        <end position="474"/>
    </location>
</feature>
<evidence type="ECO:0000259" key="3">
    <source>
        <dbReference type="Pfam" id="PF04426"/>
    </source>
</evidence>
<dbReference type="Pfam" id="PF04426">
    <property type="entry name" value="Bul1_C"/>
    <property type="match status" value="1"/>
</dbReference>
<dbReference type="InterPro" id="IPR022794">
    <property type="entry name" value="Bul1_C"/>
</dbReference>
<evidence type="ECO:0000313" key="4">
    <source>
        <dbReference type="EMBL" id="WPH04952.1"/>
    </source>
</evidence>
<evidence type="ECO:0000313" key="5">
    <source>
        <dbReference type="Proteomes" id="UP001303373"/>
    </source>
</evidence>
<dbReference type="Gene3D" id="2.60.40.640">
    <property type="match status" value="1"/>
</dbReference>
<dbReference type="Pfam" id="PF00339">
    <property type="entry name" value="Arrestin_N"/>
    <property type="match status" value="1"/>
</dbReference>
<dbReference type="PANTHER" id="PTHR31904:SF1">
    <property type="entry name" value="BYPASS OF STOP CODON PROTEIN 5-RELATED"/>
    <property type="match status" value="1"/>
</dbReference>
<proteinExistence type="predicted"/>
<dbReference type="InterPro" id="IPR011021">
    <property type="entry name" value="Arrestin-like_N"/>
</dbReference>
<name>A0AAQ3ME68_9PEZI</name>